<keyword evidence="3" id="KW-1185">Reference proteome</keyword>
<dbReference type="InterPro" id="IPR039672">
    <property type="entry name" value="MFS_2"/>
</dbReference>
<dbReference type="InterPro" id="IPR036259">
    <property type="entry name" value="MFS_trans_sf"/>
</dbReference>
<dbReference type="PANTHER" id="PTHR11328">
    <property type="entry name" value="MAJOR FACILITATOR SUPERFAMILY DOMAIN-CONTAINING PROTEIN"/>
    <property type="match status" value="1"/>
</dbReference>
<proteinExistence type="predicted"/>
<dbReference type="CDD" id="cd17332">
    <property type="entry name" value="MFS_MelB_like"/>
    <property type="match status" value="1"/>
</dbReference>
<feature type="transmembrane region" description="Helical" evidence="1">
    <location>
        <begin position="423"/>
        <end position="445"/>
    </location>
</feature>
<dbReference type="SUPFAM" id="SSF103473">
    <property type="entry name" value="MFS general substrate transporter"/>
    <property type="match status" value="1"/>
</dbReference>
<feature type="transmembrane region" description="Helical" evidence="1">
    <location>
        <begin position="114"/>
        <end position="137"/>
    </location>
</feature>
<protein>
    <submittedName>
        <fullName evidence="2">MFS transporter</fullName>
    </submittedName>
</protein>
<evidence type="ECO:0000256" key="1">
    <source>
        <dbReference type="SAM" id="Phobius"/>
    </source>
</evidence>
<dbReference type="Pfam" id="PF13347">
    <property type="entry name" value="MFS_2"/>
    <property type="match status" value="1"/>
</dbReference>
<dbReference type="Gene3D" id="1.20.1250.20">
    <property type="entry name" value="MFS general substrate transporter like domains"/>
    <property type="match status" value="2"/>
</dbReference>
<reference evidence="2 3" key="1">
    <citation type="journal article" date="2015" name="Genome Announc.">
        <title>Draft Genome Sequence of Filamentous Marine Cyanobacterium Lyngbya confervoides Strain BDU141951.</title>
        <authorList>
            <person name="Chandrababunaidu M.M."/>
            <person name="Sen D."/>
            <person name="Tripathy S."/>
        </authorList>
    </citation>
    <scope>NUCLEOTIDE SEQUENCE [LARGE SCALE GENOMIC DNA]</scope>
    <source>
        <strain evidence="2 3">BDU141951</strain>
    </source>
</reference>
<evidence type="ECO:0000313" key="3">
    <source>
        <dbReference type="Proteomes" id="UP000031561"/>
    </source>
</evidence>
<dbReference type="EMBL" id="JTHE03000013">
    <property type="protein sequence ID" value="MCM1981620.1"/>
    <property type="molecule type" value="Genomic_DNA"/>
</dbReference>
<evidence type="ECO:0000313" key="2">
    <source>
        <dbReference type="EMBL" id="MCM1981620.1"/>
    </source>
</evidence>
<dbReference type="InterPro" id="IPR001927">
    <property type="entry name" value="Na/Gal_symport"/>
</dbReference>
<gene>
    <name evidence="2" type="ORF">QQ91_0002080</name>
</gene>
<accession>A0ABD4SZ52</accession>
<comment type="caution">
    <text evidence="2">The sequence shown here is derived from an EMBL/GenBank/DDBJ whole genome shotgun (WGS) entry which is preliminary data.</text>
</comment>
<feature type="transmembrane region" description="Helical" evidence="1">
    <location>
        <begin position="83"/>
        <end position="102"/>
    </location>
</feature>
<sequence length="471" mass="52240">MQTAAFPSLNLKTKMGYGIGELSREIPGSILVFFLLFFLTNHAGLNPGLAGTVLLLGKSWDAINDPWIGWLSDRTRSRWGRRFPWMLWGAVPLGVSFALIWLTPDLANQEQRFWYYSGALILLYTALTAIAIPHATLGTELTQTYDERTELMSVKSAFSIGSSILGLVIAQIIFSMGFEASQRYAVLGSVIGIIVILSTFLCVWGTYQRYWQVQAVRPAAEAVSHLPLAQQVRIAFTLKPFLIVMGIYLCSWIGLQVTAAILQYYVIDYMGLAEQHFTQMVLTVQGTALVMMLFWSRLGQWIGKRAIYCWGIPLTVVAQWSLFWLPPGQVAWMYLFGVLAGLGLSTAYLVPWSMLPDVMDLDELQTGQRREGIFCGFFVQLQKFGSALAIFGVGKILELAHYVPHDGKEVSLLPQPDSALNTIRWLVGPLPAGVLLLGVAIASLYPITKARHQAILHSLQARRSAACSSVP</sequence>
<feature type="transmembrane region" description="Helical" evidence="1">
    <location>
        <begin position="157"/>
        <end position="178"/>
    </location>
</feature>
<feature type="transmembrane region" description="Helical" evidence="1">
    <location>
        <begin position="277"/>
        <end position="295"/>
    </location>
</feature>
<name>A0ABD4SZ52_9CYAN</name>
<organism evidence="2 3">
    <name type="scientific">Lyngbya confervoides BDU141951</name>
    <dbReference type="NCBI Taxonomy" id="1574623"/>
    <lineage>
        <taxon>Bacteria</taxon>
        <taxon>Bacillati</taxon>
        <taxon>Cyanobacteriota</taxon>
        <taxon>Cyanophyceae</taxon>
        <taxon>Oscillatoriophycideae</taxon>
        <taxon>Oscillatoriales</taxon>
        <taxon>Microcoleaceae</taxon>
        <taxon>Lyngbya</taxon>
    </lineage>
</organism>
<dbReference type="AlphaFoldDB" id="A0ABD4SZ52"/>
<dbReference type="PANTHER" id="PTHR11328:SF24">
    <property type="entry name" value="MAJOR FACILITATOR SUPERFAMILY (MFS) PROFILE DOMAIN-CONTAINING PROTEIN"/>
    <property type="match status" value="1"/>
</dbReference>
<feature type="transmembrane region" description="Helical" evidence="1">
    <location>
        <begin position="331"/>
        <end position="350"/>
    </location>
</feature>
<keyword evidence="1" id="KW-0472">Membrane</keyword>
<feature type="transmembrane region" description="Helical" evidence="1">
    <location>
        <begin position="307"/>
        <end position="325"/>
    </location>
</feature>
<keyword evidence="1" id="KW-1133">Transmembrane helix</keyword>
<dbReference type="Proteomes" id="UP000031561">
    <property type="component" value="Unassembled WGS sequence"/>
</dbReference>
<dbReference type="NCBIfam" id="TIGR00792">
    <property type="entry name" value="gph"/>
    <property type="match status" value="1"/>
</dbReference>
<feature type="transmembrane region" description="Helical" evidence="1">
    <location>
        <begin position="184"/>
        <end position="207"/>
    </location>
</feature>
<feature type="transmembrane region" description="Helical" evidence="1">
    <location>
        <begin position="241"/>
        <end position="265"/>
    </location>
</feature>
<keyword evidence="1" id="KW-0812">Transmembrane</keyword>